<evidence type="ECO:0000313" key="10">
    <source>
        <dbReference type="EMBL" id="PIP56890.1"/>
    </source>
</evidence>
<comment type="function">
    <text evidence="1">Produces ATP from ADP in the presence of a proton gradient across the membrane. The gamma chain is believed to be important in regulating ATPase activity and the flow of protons through the CF(0) complex.</text>
</comment>
<dbReference type="GO" id="GO:0045259">
    <property type="term" value="C:proton-transporting ATP synthase complex"/>
    <property type="evidence" value="ECO:0007669"/>
    <property type="project" value="UniProtKB-KW"/>
</dbReference>
<evidence type="ECO:0000256" key="2">
    <source>
        <dbReference type="ARBA" id="ARBA00004170"/>
    </source>
</evidence>
<evidence type="ECO:0000256" key="5">
    <source>
        <dbReference type="ARBA" id="ARBA00022781"/>
    </source>
</evidence>
<keyword evidence="4" id="KW-0813">Transport</keyword>
<gene>
    <name evidence="10" type="ORF">COX05_00655</name>
</gene>
<evidence type="ECO:0000256" key="8">
    <source>
        <dbReference type="ARBA" id="ARBA00023196"/>
    </source>
</evidence>
<evidence type="ECO:0000256" key="3">
    <source>
        <dbReference type="ARBA" id="ARBA00007681"/>
    </source>
</evidence>
<dbReference type="InterPro" id="IPR000131">
    <property type="entry name" value="ATP_synth_F1_gsu"/>
</dbReference>
<dbReference type="AlphaFoldDB" id="A0A2H0BIR0"/>
<evidence type="ECO:0000313" key="11">
    <source>
        <dbReference type="Proteomes" id="UP000228495"/>
    </source>
</evidence>
<comment type="caution">
    <text evidence="10">The sequence shown here is derived from an EMBL/GenBank/DDBJ whole genome shotgun (WGS) entry which is preliminary data.</text>
</comment>
<evidence type="ECO:0000256" key="6">
    <source>
        <dbReference type="ARBA" id="ARBA00023065"/>
    </source>
</evidence>
<dbReference type="Proteomes" id="UP000228495">
    <property type="component" value="Unassembled WGS sequence"/>
</dbReference>
<evidence type="ECO:0008006" key="12">
    <source>
        <dbReference type="Google" id="ProtNLM"/>
    </source>
</evidence>
<name>A0A2H0BIR0_UNCKA</name>
<organism evidence="10 11">
    <name type="scientific">candidate division WWE3 bacterium CG22_combo_CG10-13_8_21_14_all_39_12</name>
    <dbReference type="NCBI Taxonomy" id="1975094"/>
    <lineage>
        <taxon>Bacteria</taxon>
        <taxon>Katanobacteria</taxon>
    </lineage>
</organism>
<keyword evidence="5" id="KW-0375">Hydrogen ion transport</keyword>
<dbReference type="Pfam" id="PF00231">
    <property type="entry name" value="ATP-synt"/>
    <property type="match status" value="1"/>
</dbReference>
<keyword evidence="6" id="KW-0406">Ion transport</keyword>
<evidence type="ECO:0000256" key="4">
    <source>
        <dbReference type="ARBA" id="ARBA00022448"/>
    </source>
</evidence>
<dbReference type="InterPro" id="IPR035968">
    <property type="entry name" value="ATP_synth_F1_ATPase_gsu"/>
</dbReference>
<evidence type="ECO:0000256" key="7">
    <source>
        <dbReference type="ARBA" id="ARBA00023136"/>
    </source>
</evidence>
<reference evidence="10 11" key="1">
    <citation type="submission" date="2017-09" db="EMBL/GenBank/DDBJ databases">
        <title>Depth-based differentiation of microbial function through sediment-hosted aquifers and enrichment of novel symbionts in the deep terrestrial subsurface.</title>
        <authorList>
            <person name="Probst A.J."/>
            <person name="Ladd B."/>
            <person name="Jarett J.K."/>
            <person name="Geller-Mcgrath D.E."/>
            <person name="Sieber C.M."/>
            <person name="Emerson J.B."/>
            <person name="Anantharaman K."/>
            <person name="Thomas B.C."/>
            <person name="Malmstrom R."/>
            <person name="Stieglmeier M."/>
            <person name="Klingl A."/>
            <person name="Woyke T."/>
            <person name="Ryan C.M."/>
            <person name="Banfield J.F."/>
        </authorList>
    </citation>
    <scope>NUCLEOTIDE SEQUENCE [LARGE SCALE GENOMIC DNA]</scope>
    <source>
        <strain evidence="10">CG22_combo_CG10-13_8_21_14_all_39_12</strain>
    </source>
</reference>
<comment type="similarity">
    <text evidence="3">Belongs to the ATPase gamma chain family.</text>
</comment>
<dbReference type="Gene3D" id="3.40.1380.10">
    <property type="match status" value="1"/>
</dbReference>
<keyword evidence="7" id="KW-0472">Membrane</keyword>
<comment type="subcellular location">
    <subcellularLocation>
        <location evidence="2">Membrane</location>
        <topology evidence="2">Peripheral membrane protein</topology>
    </subcellularLocation>
</comment>
<sequence>MQNKNTIKDEIENVTVLGGLVKTYEEVYMLKMYKTRKSIIKAREYYKRLLSLYESMKQAYKNERLWATQKDTKKQVGLISDKTKKHVSVLITGNDKFAGGINKKVFTKFMENNESQHPDLVVIGKIGKSLMVQLAGTVKYTYFDVEERFGMSNSKQLEPVMKHLMEYQDVRVFYGEFENILQQEAMSVSITGEMDVLRNKNETVNIAEGGEYYLVEPSPVELLTFFETQIFASLFNRGIEESVLAQIGSRVASLEESTYAIDKRLRLLKYMALRNSKRLRNKKQQDLLVGVHYWSH</sequence>
<keyword evidence="8" id="KW-0139">CF(1)</keyword>
<keyword evidence="9" id="KW-0066">ATP synthesis</keyword>
<dbReference type="EMBL" id="PCSU01000007">
    <property type="protein sequence ID" value="PIP56890.1"/>
    <property type="molecule type" value="Genomic_DNA"/>
</dbReference>
<proteinExistence type="inferred from homology"/>
<evidence type="ECO:0000256" key="1">
    <source>
        <dbReference type="ARBA" id="ARBA00003456"/>
    </source>
</evidence>
<accession>A0A2H0BIR0</accession>
<evidence type="ECO:0000256" key="9">
    <source>
        <dbReference type="ARBA" id="ARBA00023310"/>
    </source>
</evidence>
<dbReference type="SUPFAM" id="SSF52943">
    <property type="entry name" value="ATP synthase (F1-ATPase), gamma subunit"/>
    <property type="match status" value="1"/>
</dbReference>
<protein>
    <recommendedName>
        <fullName evidence="12">F0F1 ATP synthase subunit gamma</fullName>
    </recommendedName>
</protein>
<dbReference type="GO" id="GO:0046933">
    <property type="term" value="F:proton-transporting ATP synthase activity, rotational mechanism"/>
    <property type="evidence" value="ECO:0007669"/>
    <property type="project" value="InterPro"/>
</dbReference>